<dbReference type="Pfam" id="PF08773">
    <property type="entry name" value="CathepsinC_exc"/>
    <property type="match status" value="1"/>
</dbReference>
<dbReference type="InterPro" id="IPR014882">
    <property type="entry name" value="CathepsinC_exc"/>
</dbReference>
<keyword evidence="3" id="KW-1185">Reference proteome</keyword>
<organism evidence="2 3">
    <name type="scientific">Varanus komodoensis</name>
    <name type="common">Komodo dragon</name>
    <dbReference type="NCBI Taxonomy" id="61221"/>
    <lineage>
        <taxon>Eukaryota</taxon>
        <taxon>Metazoa</taxon>
        <taxon>Chordata</taxon>
        <taxon>Craniata</taxon>
        <taxon>Vertebrata</taxon>
        <taxon>Euteleostomi</taxon>
        <taxon>Lepidosauria</taxon>
        <taxon>Squamata</taxon>
        <taxon>Bifurcata</taxon>
        <taxon>Unidentata</taxon>
        <taxon>Episquamata</taxon>
        <taxon>Toxicofera</taxon>
        <taxon>Anguimorpha</taxon>
        <taxon>Paleoanguimorpha</taxon>
        <taxon>Varanoidea</taxon>
        <taxon>Varanidae</taxon>
        <taxon>Varanus</taxon>
    </lineage>
</organism>
<proteinExistence type="predicted"/>
<dbReference type="Gene3D" id="2.40.128.80">
    <property type="entry name" value="Cathepsin C, exclusion domain"/>
    <property type="match status" value="1"/>
</dbReference>
<dbReference type="AlphaFoldDB" id="A0A8D2LA88"/>
<accession>A0A8D2LA88</accession>
<reference evidence="2" key="1">
    <citation type="submission" date="2025-08" db="UniProtKB">
        <authorList>
            <consortium name="Ensembl"/>
        </authorList>
    </citation>
    <scope>IDENTIFICATION</scope>
</reference>
<reference evidence="2" key="2">
    <citation type="submission" date="2025-09" db="UniProtKB">
        <authorList>
            <consortium name="Ensembl"/>
        </authorList>
    </citation>
    <scope>IDENTIFICATION</scope>
</reference>
<dbReference type="Proteomes" id="UP000694545">
    <property type="component" value="Unplaced"/>
</dbReference>
<name>A0A8D2LA88_VARKO</name>
<protein>
    <recommendedName>
        <fullName evidence="1">Cathepsin C exclusion domain-containing protein</fullName>
    </recommendedName>
</protein>
<evidence type="ECO:0000313" key="3">
    <source>
        <dbReference type="Proteomes" id="UP000694545"/>
    </source>
</evidence>
<evidence type="ECO:0000259" key="1">
    <source>
        <dbReference type="Pfam" id="PF08773"/>
    </source>
</evidence>
<dbReference type="SUPFAM" id="SSF75001">
    <property type="entry name" value="Dipeptidyl peptidase I (cathepsin C), exclusion domain"/>
    <property type="match status" value="1"/>
</dbReference>
<dbReference type="InterPro" id="IPR036496">
    <property type="entry name" value="CathepsinC_exc_dom_sf"/>
</dbReference>
<evidence type="ECO:0000313" key="2">
    <source>
        <dbReference type="Ensembl" id="ENSVKKP00000019250.1"/>
    </source>
</evidence>
<sequence length="148" mass="16618">FQPGDQKLTLRRAMLSFYTGGRHCTKRQETSKLSRERGWSQGRECGHTGTPRRVRVSVLCPIEKKIVVSLQKLNVAQDEQQNYGFFTLIYNQGFEVVLNSYKWFAFFKVKVAFPSPLRSPKFSSGKQSVLPPLPAPAGIIKGIAVSGI</sequence>
<feature type="domain" description="Cathepsin C exclusion" evidence="1">
    <location>
        <begin position="42"/>
        <end position="110"/>
    </location>
</feature>
<dbReference type="Ensembl" id="ENSVKKT00000019724.1">
    <property type="protein sequence ID" value="ENSVKKP00000019250.1"/>
    <property type="gene ID" value="ENSVKKG00000013074.1"/>
</dbReference>